<dbReference type="GO" id="GO:0003677">
    <property type="term" value="F:DNA binding"/>
    <property type="evidence" value="ECO:0007669"/>
    <property type="project" value="UniProtKB-KW"/>
</dbReference>
<feature type="compositionally biased region" description="Basic and acidic residues" evidence="2">
    <location>
        <begin position="372"/>
        <end position="382"/>
    </location>
</feature>
<organism evidence="4 5">
    <name type="scientific">Halorubrum laminariae</name>
    <dbReference type="NCBI Taxonomy" id="1433523"/>
    <lineage>
        <taxon>Archaea</taxon>
        <taxon>Methanobacteriati</taxon>
        <taxon>Methanobacteriota</taxon>
        <taxon>Stenosarchaea group</taxon>
        <taxon>Halobacteria</taxon>
        <taxon>Halobacteriales</taxon>
        <taxon>Haloferacaceae</taxon>
        <taxon>Halorubrum</taxon>
    </lineage>
</organism>
<dbReference type="SUPFAM" id="SSF50249">
    <property type="entry name" value="Nucleic acid-binding proteins"/>
    <property type="match status" value="3"/>
</dbReference>
<feature type="domain" description="OB" evidence="3">
    <location>
        <begin position="197"/>
        <end position="257"/>
    </location>
</feature>
<dbReference type="Gene3D" id="2.40.50.140">
    <property type="entry name" value="Nucleic acid-binding proteins"/>
    <property type="match status" value="3"/>
</dbReference>
<dbReference type="AlphaFoldDB" id="A0ABD6C0C7"/>
<dbReference type="RefSeq" id="WP_256418107.1">
    <property type="nucleotide sequence ID" value="NZ_JANHDL010000004.1"/>
</dbReference>
<keyword evidence="5" id="KW-1185">Reference proteome</keyword>
<dbReference type="Pfam" id="PF01336">
    <property type="entry name" value="tRNA_anti-codon"/>
    <property type="match status" value="2"/>
</dbReference>
<evidence type="ECO:0000259" key="3">
    <source>
        <dbReference type="Pfam" id="PF01336"/>
    </source>
</evidence>
<comment type="caution">
    <text evidence="4">The sequence shown here is derived from an EMBL/GenBank/DDBJ whole genome shotgun (WGS) entry which is preliminary data.</text>
</comment>
<dbReference type="CDD" id="cd04491">
    <property type="entry name" value="SoSSB_OBF"/>
    <property type="match status" value="3"/>
</dbReference>
<proteinExistence type="predicted"/>
<reference evidence="4 5" key="1">
    <citation type="journal article" date="2019" name="Int. J. Syst. Evol. Microbiol.">
        <title>The Global Catalogue of Microorganisms (GCM) 10K type strain sequencing project: providing services to taxonomists for standard genome sequencing and annotation.</title>
        <authorList>
            <consortium name="The Broad Institute Genomics Platform"/>
            <consortium name="The Broad Institute Genome Sequencing Center for Infectious Disease"/>
            <person name="Wu L."/>
            <person name="Ma J."/>
        </authorList>
    </citation>
    <scope>NUCLEOTIDE SEQUENCE [LARGE SCALE GENOMIC DNA]</scope>
    <source>
        <strain evidence="4 5">CGMCC 1.12689</strain>
    </source>
</reference>
<sequence>MSGVRDVFDELNTEIPFSEFEELVENKVDEMSGLVDEHAAAILVSQDFDQGKVESIESLTTAMDSAEFTAKVTSVGQLRTFEREDEDGESSQGQVCNVEVGDETGHVTLALWDGMAKAAAQNLEAGEVLEVKGYPKDGYRGLEVSVKDIERVSDDGIDIRTFDTYQIDDLHTDLSGIDVTGLLLDTTPLKTFDRDDGSTGQVANLILGDETGRIQVALWDDKAEVVDDFEISEAVKVSNVNVRERDEKLELHAGSWSTVEEVDEIIEYRPNTTDIKNIDDGVVTIAGTVSEAYDKDSFTRDDGSEGSVRNIVVEDGTGSLRVALWGDKADRNIEHGDELLLADLSIQEGFEGGTEGSANWNSSITIIRKAADVPKRETEAPTEKNSQATGLNEYDNDESAADDHDEDTDEGGETIEVTGTILGTGETATLEANDEQHTVVTDEDLRLGQQVTVRGAVKDEELHAEEIF</sequence>
<name>A0ABD6C0C7_9EURY</name>
<evidence type="ECO:0000313" key="5">
    <source>
        <dbReference type="Proteomes" id="UP001597185"/>
    </source>
</evidence>
<protein>
    <submittedName>
        <fullName evidence="4">OB-fold nucleic acid binding domain-containing protein</fullName>
    </submittedName>
</protein>
<dbReference type="PANTHER" id="PTHR13356">
    <property type="entry name" value="OB FOLD NUCLEIC ACID BINDING PROTEIN-RELATED"/>
    <property type="match status" value="1"/>
</dbReference>
<feature type="region of interest" description="Disordered" evidence="2">
    <location>
        <begin position="372"/>
        <end position="413"/>
    </location>
</feature>
<dbReference type="InterPro" id="IPR051231">
    <property type="entry name" value="SOSS-B"/>
</dbReference>
<evidence type="ECO:0000256" key="2">
    <source>
        <dbReference type="SAM" id="MobiDB-lite"/>
    </source>
</evidence>
<dbReference type="InterPro" id="IPR012340">
    <property type="entry name" value="NA-bd_OB-fold"/>
</dbReference>
<feature type="compositionally biased region" description="Acidic residues" evidence="2">
    <location>
        <begin position="394"/>
        <end position="413"/>
    </location>
</feature>
<gene>
    <name evidence="4" type="ORF">ACFR9T_06975</name>
</gene>
<keyword evidence="1" id="KW-0238">DNA-binding</keyword>
<feature type="domain" description="OB" evidence="3">
    <location>
        <begin position="78"/>
        <end position="150"/>
    </location>
</feature>
<dbReference type="InterPro" id="IPR004365">
    <property type="entry name" value="NA-bd_OB_tRNA"/>
</dbReference>
<evidence type="ECO:0000313" key="4">
    <source>
        <dbReference type="EMBL" id="MFD1570332.1"/>
    </source>
</evidence>
<dbReference type="Proteomes" id="UP001597185">
    <property type="component" value="Unassembled WGS sequence"/>
</dbReference>
<dbReference type="PANTHER" id="PTHR13356:SF10">
    <property type="entry name" value="REPLICATION FACTOR-A PROTEIN 1"/>
    <property type="match status" value="1"/>
</dbReference>
<evidence type="ECO:0000256" key="1">
    <source>
        <dbReference type="ARBA" id="ARBA00023125"/>
    </source>
</evidence>
<dbReference type="EMBL" id="JBHUDB010000002">
    <property type="protein sequence ID" value="MFD1570332.1"/>
    <property type="molecule type" value="Genomic_DNA"/>
</dbReference>
<accession>A0ABD6C0C7</accession>